<evidence type="ECO:0000313" key="3">
    <source>
        <dbReference type="Proteomes" id="UP001060336"/>
    </source>
</evidence>
<evidence type="ECO:0000259" key="1">
    <source>
        <dbReference type="Pfam" id="PF09361"/>
    </source>
</evidence>
<reference evidence="2" key="1">
    <citation type="submission" date="2022-08" db="EMBL/GenBank/DDBJ databases">
        <title>Nisaea acidiphila sp. nov., isolated from a marine algal debris and emended description of the genus Nisaea Urios et al. 2008.</title>
        <authorList>
            <person name="Kwon K."/>
        </authorList>
    </citation>
    <scope>NUCLEOTIDE SEQUENCE</scope>
    <source>
        <strain evidence="2">MEBiC11861</strain>
    </source>
</reference>
<dbReference type="KEGG" id="naci:NUH88_06075"/>
<dbReference type="NCBIfam" id="TIGR01841">
    <property type="entry name" value="phasin"/>
    <property type="match status" value="1"/>
</dbReference>
<accession>A0A9J7AVA3</accession>
<keyword evidence="3" id="KW-1185">Reference proteome</keyword>
<gene>
    <name evidence="2" type="primary">phaP</name>
    <name evidence="2" type="ORF">NUH88_06075</name>
</gene>
<dbReference type="InterPro" id="IPR018968">
    <property type="entry name" value="Phasin"/>
</dbReference>
<dbReference type="Proteomes" id="UP001060336">
    <property type="component" value="Chromosome"/>
</dbReference>
<dbReference type="AlphaFoldDB" id="A0A9J7AVA3"/>
<proteinExistence type="predicted"/>
<name>A0A9J7AVA3_9PROT</name>
<evidence type="ECO:0000313" key="2">
    <source>
        <dbReference type="EMBL" id="UUX51256.1"/>
    </source>
</evidence>
<dbReference type="EMBL" id="CP102480">
    <property type="protein sequence ID" value="UUX51256.1"/>
    <property type="molecule type" value="Genomic_DNA"/>
</dbReference>
<sequence>MAKQENPFFNVDFQKIMTDFKMPGIDADALMNAQQKNIEAITNANQLAAEGMQAIGKRQAELFQQAVEESQKALGDLMSQGAPEDRVAKQAEAVKKTIEQTVSNMREISEMLAKSNQEAFDVLNKRITESLDELQSLAGKK</sequence>
<organism evidence="2 3">
    <name type="scientific">Nisaea acidiphila</name>
    <dbReference type="NCBI Taxonomy" id="1862145"/>
    <lineage>
        <taxon>Bacteria</taxon>
        <taxon>Pseudomonadati</taxon>
        <taxon>Pseudomonadota</taxon>
        <taxon>Alphaproteobacteria</taxon>
        <taxon>Rhodospirillales</taxon>
        <taxon>Thalassobaculaceae</taxon>
        <taxon>Nisaea</taxon>
    </lineage>
</organism>
<protein>
    <submittedName>
        <fullName evidence="2">TIGR01841 family phasin</fullName>
    </submittedName>
</protein>
<dbReference type="Pfam" id="PF09361">
    <property type="entry name" value="Phasin_2"/>
    <property type="match status" value="1"/>
</dbReference>
<dbReference type="RefSeq" id="WP_257770640.1">
    <property type="nucleotide sequence ID" value="NZ_CP102480.1"/>
</dbReference>
<feature type="domain" description="Phasin" evidence="1">
    <location>
        <begin position="30"/>
        <end position="127"/>
    </location>
</feature>
<dbReference type="InterPro" id="IPR010127">
    <property type="entry name" value="Phasin_subfam-1"/>
</dbReference>